<sequence>MKLALEATLGLAPRFTLLSVDEDRFQGPSLRLVQVDATPVLHPDSDAHQHQIARRLVVLDPLPGFAFRGRQGVLRTDRADKNETGLYAVHPRLVTVRVTNDPPLAILGLKGRGNAGIVNPKGRLMTERKINVVASAEGMVMPLAMDVESATVKVARNTLAVAAAAMRLAMAAIQVQE</sequence>
<reference evidence="1 2" key="1">
    <citation type="submission" date="2014-04" db="EMBL/GenBank/DDBJ databases">
        <authorList>
            <consortium name="DOE Joint Genome Institute"/>
            <person name="Kuo A."/>
            <person name="Girlanda M."/>
            <person name="Perotto S."/>
            <person name="Kohler A."/>
            <person name="Nagy L.G."/>
            <person name="Floudas D."/>
            <person name="Copeland A."/>
            <person name="Barry K.W."/>
            <person name="Cichocki N."/>
            <person name="Veneault-Fourrey C."/>
            <person name="LaButti K."/>
            <person name="Lindquist E.A."/>
            <person name="Lipzen A."/>
            <person name="Lundell T."/>
            <person name="Morin E."/>
            <person name="Murat C."/>
            <person name="Sun H."/>
            <person name="Tunlid A."/>
            <person name="Henrissat B."/>
            <person name="Grigoriev I.V."/>
            <person name="Hibbett D.S."/>
            <person name="Martin F."/>
            <person name="Nordberg H.P."/>
            <person name="Cantor M.N."/>
            <person name="Hua S.X."/>
        </authorList>
    </citation>
    <scope>NUCLEOTIDE SEQUENCE [LARGE SCALE GENOMIC DNA]</scope>
    <source>
        <strain evidence="1 2">MUT 4182</strain>
    </source>
</reference>
<protein>
    <submittedName>
        <fullName evidence="1">Uncharacterized protein</fullName>
    </submittedName>
</protein>
<name>A0A0C3QQY9_9AGAM</name>
<accession>A0A0C3QQY9</accession>
<dbReference type="AlphaFoldDB" id="A0A0C3QQY9"/>
<evidence type="ECO:0000313" key="2">
    <source>
        <dbReference type="Proteomes" id="UP000054248"/>
    </source>
</evidence>
<reference evidence="2" key="2">
    <citation type="submission" date="2015-01" db="EMBL/GenBank/DDBJ databases">
        <title>Evolutionary Origins and Diversification of the Mycorrhizal Mutualists.</title>
        <authorList>
            <consortium name="DOE Joint Genome Institute"/>
            <consortium name="Mycorrhizal Genomics Consortium"/>
            <person name="Kohler A."/>
            <person name="Kuo A."/>
            <person name="Nagy L.G."/>
            <person name="Floudas D."/>
            <person name="Copeland A."/>
            <person name="Barry K.W."/>
            <person name="Cichocki N."/>
            <person name="Veneault-Fourrey C."/>
            <person name="LaButti K."/>
            <person name="Lindquist E.A."/>
            <person name="Lipzen A."/>
            <person name="Lundell T."/>
            <person name="Morin E."/>
            <person name="Murat C."/>
            <person name="Riley R."/>
            <person name="Ohm R."/>
            <person name="Sun H."/>
            <person name="Tunlid A."/>
            <person name="Henrissat B."/>
            <person name="Grigoriev I.V."/>
            <person name="Hibbett D.S."/>
            <person name="Martin F."/>
        </authorList>
    </citation>
    <scope>NUCLEOTIDE SEQUENCE [LARGE SCALE GENOMIC DNA]</scope>
    <source>
        <strain evidence="2">MUT 4182</strain>
    </source>
</reference>
<dbReference type="EMBL" id="KN822966">
    <property type="protein sequence ID" value="KIO31021.1"/>
    <property type="molecule type" value="Genomic_DNA"/>
</dbReference>
<dbReference type="HOGENOM" id="CLU_1518963_0_0_1"/>
<keyword evidence="2" id="KW-1185">Reference proteome</keyword>
<proteinExistence type="predicted"/>
<evidence type="ECO:0000313" key="1">
    <source>
        <dbReference type="EMBL" id="KIO31021.1"/>
    </source>
</evidence>
<dbReference type="OrthoDB" id="3363802at2759"/>
<dbReference type="Proteomes" id="UP000054248">
    <property type="component" value="Unassembled WGS sequence"/>
</dbReference>
<organism evidence="1 2">
    <name type="scientific">Tulasnella calospora MUT 4182</name>
    <dbReference type="NCBI Taxonomy" id="1051891"/>
    <lineage>
        <taxon>Eukaryota</taxon>
        <taxon>Fungi</taxon>
        <taxon>Dikarya</taxon>
        <taxon>Basidiomycota</taxon>
        <taxon>Agaricomycotina</taxon>
        <taxon>Agaricomycetes</taxon>
        <taxon>Cantharellales</taxon>
        <taxon>Tulasnellaceae</taxon>
        <taxon>Tulasnella</taxon>
    </lineage>
</organism>
<gene>
    <name evidence="1" type="ORF">M407DRAFT_241942</name>
</gene>